<comment type="caution">
    <text evidence="6">Lacks conserved residue(s) required for the propagation of feature annotation.</text>
</comment>
<protein>
    <submittedName>
        <fullName evidence="7">(African queen) hypothetical protein</fullName>
    </submittedName>
</protein>
<evidence type="ECO:0000256" key="6">
    <source>
        <dbReference type="RuleBase" id="RU363053"/>
    </source>
</evidence>
<gene>
    <name evidence="7" type="ORF">DCHRY22_LOCUS2204</name>
</gene>
<dbReference type="EMBL" id="CAKASE010000045">
    <property type="protein sequence ID" value="CAG9560565.1"/>
    <property type="molecule type" value="Genomic_DNA"/>
</dbReference>
<name>A0A8J2QDM5_9NEOP</name>
<dbReference type="Pfam" id="PF04117">
    <property type="entry name" value="Mpv17_PMP22"/>
    <property type="match status" value="1"/>
</dbReference>
<evidence type="ECO:0000256" key="3">
    <source>
        <dbReference type="ARBA" id="ARBA00022692"/>
    </source>
</evidence>
<keyword evidence="5 6" id="KW-0472">Membrane</keyword>
<evidence type="ECO:0000256" key="4">
    <source>
        <dbReference type="ARBA" id="ARBA00022989"/>
    </source>
</evidence>
<reference evidence="7" key="1">
    <citation type="submission" date="2021-09" db="EMBL/GenBank/DDBJ databases">
        <authorList>
            <person name="Martin H S."/>
        </authorList>
    </citation>
    <scope>NUCLEOTIDE SEQUENCE</scope>
</reference>
<dbReference type="Proteomes" id="UP000789524">
    <property type="component" value="Unassembled WGS sequence"/>
</dbReference>
<dbReference type="GO" id="GO:0016020">
    <property type="term" value="C:membrane"/>
    <property type="evidence" value="ECO:0007669"/>
    <property type="project" value="UniProtKB-SubCell"/>
</dbReference>
<dbReference type="PANTHER" id="PTHR11266">
    <property type="entry name" value="PEROXISOMAL MEMBRANE PROTEIN 2, PXMP2 MPV17"/>
    <property type="match status" value="1"/>
</dbReference>
<comment type="similarity">
    <text evidence="2 6">Belongs to the peroxisomal membrane protein PXMP2/4 family.</text>
</comment>
<dbReference type="AlphaFoldDB" id="A0A8J2QDM5"/>
<dbReference type="PANTHER" id="PTHR11266:SF81">
    <property type="entry name" value="GH12661P-RELATED"/>
    <property type="match status" value="1"/>
</dbReference>
<keyword evidence="8" id="KW-1185">Reference proteome</keyword>
<dbReference type="InterPro" id="IPR007248">
    <property type="entry name" value="Mpv17_PMP22"/>
</dbReference>
<comment type="caution">
    <text evidence="7">The sequence shown here is derived from an EMBL/GenBank/DDBJ whole genome shotgun (WGS) entry which is preliminary data.</text>
</comment>
<keyword evidence="4 6" id="KW-1133">Transmembrane helix</keyword>
<evidence type="ECO:0000256" key="2">
    <source>
        <dbReference type="ARBA" id="ARBA00006824"/>
    </source>
</evidence>
<accession>A0A8J2QDM5</accession>
<dbReference type="GO" id="GO:0005739">
    <property type="term" value="C:mitochondrion"/>
    <property type="evidence" value="ECO:0007669"/>
    <property type="project" value="TreeGrafter"/>
</dbReference>
<evidence type="ECO:0000256" key="5">
    <source>
        <dbReference type="ARBA" id="ARBA00023136"/>
    </source>
</evidence>
<dbReference type="GO" id="GO:0061668">
    <property type="term" value="P:mitochondrial ribosome assembly"/>
    <property type="evidence" value="ECO:0007669"/>
    <property type="project" value="TreeGrafter"/>
</dbReference>
<evidence type="ECO:0000313" key="7">
    <source>
        <dbReference type="EMBL" id="CAG9560565.1"/>
    </source>
</evidence>
<proteinExistence type="inferred from homology"/>
<feature type="transmembrane region" description="Helical" evidence="6">
    <location>
        <begin position="158"/>
        <end position="175"/>
    </location>
</feature>
<organism evidence="7 8">
    <name type="scientific">Danaus chrysippus</name>
    <name type="common">African queen</name>
    <dbReference type="NCBI Taxonomy" id="151541"/>
    <lineage>
        <taxon>Eukaryota</taxon>
        <taxon>Metazoa</taxon>
        <taxon>Ecdysozoa</taxon>
        <taxon>Arthropoda</taxon>
        <taxon>Hexapoda</taxon>
        <taxon>Insecta</taxon>
        <taxon>Pterygota</taxon>
        <taxon>Neoptera</taxon>
        <taxon>Endopterygota</taxon>
        <taxon>Lepidoptera</taxon>
        <taxon>Glossata</taxon>
        <taxon>Ditrysia</taxon>
        <taxon>Papilionoidea</taxon>
        <taxon>Nymphalidae</taxon>
        <taxon>Danainae</taxon>
        <taxon>Danaini</taxon>
        <taxon>Danaina</taxon>
        <taxon>Danaus</taxon>
        <taxon>Anosia</taxon>
    </lineage>
</organism>
<sequence>MKSYFSRGVRILFKKYLLLTNSITSGLFMTIGDVVQQEFEYQTNVIHTRYDWDRAARMFVVGTAMGPVHHYYYHYLDKLLPEISLKTVGKKILSDQLLASPSTILCFYYGMGFLERKTFKESTEEIKQKIKLTYMGDCLFWPPVQFINFYYLPSHYRVFYINFATMIYNVFLSYMKHYDQHK</sequence>
<comment type="subcellular location">
    <subcellularLocation>
        <location evidence="1">Membrane</location>
        <topology evidence="1">Multi-pass membrane protein</topology>
    </subcellularLocation>
</comment>
<evidence type="ECO:0000313" key="8">
    <source>
        <dbReference type="Proteomes" id="UP000789524"/>
    </source>
</evidence>
<evidence type="ECO:0000256" key="1">
    <source>
        <dbReference type="ARBA" id="ARBA00004141"/>
    </source>
</evidence>
<keyword evidence="3 6" id="KW-0812">Transmembrane</keyword>
<dbReference type="OrthoDB" id="10267969at2759"/>